<dbReference type="RefSeq" id="WP_307326315.1">
    <property type="nucleotide sequence ID" value="NZ_JAUSUG010000010.1"/>
</dbReference>
<feature type="domain" description="Transglycosylase SLT" evidence="2">
    <location>
        <begin position="81"/>
        <end position="189"/>
    </location>
</feature>
<dbReference type="SUPFAM" id="SSF53955">
    <property type="entry name" value="Lysozyme-like"/>
    <property type="match status" value="1"/>
</dbReference>
<evidence type="ECO:0000313" key="3">
    <source>
        <dbReference type="EMBL" id="MDQ0255388.1"/>
    </source>
</evidence>
<dbReference type="Gene3D" id="1.10.530.10">
    <property type="match status" value="1"/>
</dbReference>
<reference evidence="3 4" key="1">
    <citation type="submission" date="2023-07" db="EMBL/GenBank/DDBJ databases">
        <title>Genomic Encyclopedia of Type Strains, Phase IV (KMG-IV): sequencing the most valuable type-strain genomes for metagenomic binning, comparative biology and taxonomic classification.</title>
        <authorList>
            <person name="Goeker M."/>
        </authorList>
    </citation>
    <scope>NUCLEOTIDE SEQUENCE [LARGE SCALE GENOMIC DNA]</scope>
    <source>
        <strain evidence="3 4">DSM 9768</strain>
    </source>
</reference>
<dbReference type="Proteomes" id="UP001230005">
    <property type="component" value="Unassembled WGS sequence"/>
</dbReference>
<dbReference type="Pfam" id="PF01464">
    <property type="entry name" value="SLT"/>
    <property type="match status" value="1"/>
</dbReference>
<evidence type="ECO:0000313" key="4">
    <source>
        <dbReference type="Proteomes" id="UP001230005"/>
    </source>
</evidence>
<dbReference type="PROSITE" id="PS00922">
    <property type="entry name" value="TRANSGLYCOSYLASE"/>
    <property type="match status" value="1"/>
</dbReference>
<dbReference type="InterPro" id="IPR008258">
    <property type="entry name" value="Transglycosylase_SLT_dom_1"/>
</dbReference>
<proteinExistence type="inferred from homology"/>
<sequence>MKTNWKNDFYQWQVLRSWGEKKGQSLLTSSQMVEKTFNNLLQTELQSKMNTTTSLLSSKTLAEPSSRSIPFNVREKAFSSLIEEASKKHGVDQALIYAVIKHESNFKPQAISHAGARGLMQLMPRTAQSLGVTDSFDPKQNIDGGTRYLRLMLDRYNGNKTLALAAYNAGPGNVNKYGGVPPFKETQNYVRKVLNTVEELTSNFG</sequence>
<organism evidence="3 4">
    <name type="scientific">Evansella vedderi</name>
    <dbReference type="NCBI Taxonomy" id="38282"/>
    <lineage>
        <taxon>Bacteria</taxon>
        <taxon>Bacillati</taxon>
        <taxon>Bacillota</taxon>
        <taxon>Bacilli</taxon>
        <taxon>Bacillales</taxon>
        <taxon>Bacillaceae</taxon>
        <taxon>Evansella</taxon>
    </lineage>
</organism>
<gene>
    <name evidence="3" type="ORF">J2S74_002770</name>
</gene>
<dbReference type="EMBL" id="JAUSUG010000010">
    <property type="protein sequence ID" value="MDQ0255388.1"/>
    <property type="molecule type" value="Genomic_DNA"/>
</dbReference>
<name>A0ABT9ZVX4_9BACI</name>
<accession>A0ABT9ZVX4</accession>
<protein>
    <submittedName>
        <fullName evidence="3">Soluble lytic murein transglycosylase-like protein</fullName>
    </submittedName>
</protein>
<dbReference type="PANTHER" id="PTHR37423:SF2">
    <property type="entry name" value="MEMBRANE-BOUND LYTIC MUREIN TRANSGLYCOSYLASE C"/>
    <property type="match status" value="1"/>
</dbReference>
<keyword evidence="4" id="KW-1185">Reference proteome</keyword>
<comment type="similarity">
    <text evidence="1">Belongs to the transglycosylase Slt family.</text>
</comment>
<dbReference type="InterPro" id="IPR000189">
    <property type="entry name" value="Transglyc_AS"/>
</dbReference>
<dbReference type="InterPro" id="IPR023346">
    <property type="entry name" value="Lysozyme-like_dom_sf"/>
</dbReference>
<evidence type="ECO:0000256" key="1">
    <source>
        <dbReference type="ARBA" id="ARBA00007734"/>
    </source>
</evidence>
<dbReference type="CDD" id="cd00254">
    <property type="entry name" value="LT-like"/>
    <property type="match status" value="1"/>
</dbReference>
<comment type="caution">
    <text evidence="3">The sequence shown here is derived from an EMBL/GenBank/DDBJ whole genome shotgun (WGS) entry which is preliminary data.</text>
</comment>
<evidence type="ECO:0000259" key="2">
    <source>
        <dbReference type="Pfam" id="PF01464"/>
    </source>
</evidence>
<dbReference type="PANTHER" id="PTHR37423">
    <property type="entry name" value="SOLUBLE LYTIC MUREIN TRANSGLYCOSYLASE-RELATED"/>
    <property type="match status" value="1"/>
</dbReference>